<keyword evidence="1" id="KW-1133">Transmembrane helix</keyword>
<protein>
    <submittedName>
        <fullName evidence="2">Uncharacterized protein</fullName>
    </submittedName>
</protein>
<accession>A0A6G0XYF0</accession>
<keyword evidence="1" id="KW-0472">Membrane</keyword>
<keyword evidence="1" id="KW-0812">Transmembrane</keyword>
<dbReference type="AlphaFoldDB" id="A0A6G0XYF0"/>
<gene>
    <name evidence="2" type="ORF">Ae201684_000040</name>
</gene>
<evidence type="ECO:0000313" key="2">
    <source>
        <dbReference type="EMBL" id="KAF0745585.1"/>
    </source>
</evidence>
<evidence type="ECO:0000256" key="1">
    <source>
        <dbReference type="SAM" id="Phobius"/>
    </source>
</evidence>
<proteinExistence type="predicted"/>
<reference evidence="2 3" key="1">
    <citation type="submission" date="2019-07" db="EMBL/GenBank/DDBJ databases">
        <title>Genomics analysis of Aphanomyces spp. identifies a new class of oomycete effector associated with host adaptation.</title>
        <authorList>
            <person name="Gaulin E."/>
        </authorList>
    </citation>
    <scope>NUCLEOTIDE SEQUENCE [LARGE SCALE GENOMIC DNA]</scope>
    <source>
        <strain evidence="2 3">ATCC 201684</strain>
    </source>
</reference>
<dbReference type="Proteomes" id="UP000481153">
    <property type="component" value="Unassembled WGS sequence"/>
</dbReference>
<dbReference type="EMBL" id="VJMJ01000001">
    <property type="protein sequence ID" value="KAF0745585.1"/>
    <property type="molecule type" value="Genomic_DNA"/>
</dbReference>
<keyword evidence="3" id="KW-1185">Reference proteome</keyword>
<feature type="transmembrane region" description="Helical" evidence="1">
    <location>
        <begin position="44"/>
        <end position="64"/>
    </location>
</feature>
<sequence length="72" mass="8347">MAENCPAVQEEFPPKLSIKARLILHVIDLVCFMAMYYAVVGPYPMWTCLVCAATGWGLTVVLSYRWPWERFY</sequence>
<comment type="caution">
    <text evidence="2">The sequence shown here is derived from an EMBL/GenBank/DDBJ whole genome shotgun (WGS) entry which is preliminary data.</text>
</comment>
<name>A0A6G0XYF0_9STRA</name>
<organism evidence="2 3">
    <name type="scientific">Aphanomyces euteiches</name>
    <dbReference type="NCBI Taxonomy" id="100861"/>
    <lineage>
        <taxon>Eukaryota</taxon>
        <taxon>Sar</taxon>
        <taxon>Stramenopiles</taxon>
        <taxon>Oomycota</taxon>
        <taxon>Saprolegniomycetes</taxon>
        <taxon>Saprolegniales</taxon>
        <taxon>Verrucalvaceae</taxon>
        <taxon>Aphanomyces</taxon>
    </lineage>
</organism>
<feature type="transmembrane region" description="Helical" evidence="1">
    <location>
        <begin position="22"/>
        <end position="38"/>
    </location>
</feature>
<evidence type="ECO:0000313" key="3">
    <source>
        <dbReference type="Proteomes" id="UP000481153"/>
    </source>
</evidence>